<evidence type="ECO:0000259" key="2">
    <source>
        <dbReference type="PROSITE" id="PS51406"/>
    </source>
</evidence>
<evidence type="ECO:0000313" key="3">
    <source>
        <dbReference type="EnsemblMetazoa" id="CLYHEMP015330.1"/>
    </source>
</evidence>
<dbReference type="Gene3D" id="3.90.215.10">
    <property type="entry name" value="Gamma Fibrinogen, chain A, domain 1"/>
    <property type="match status" value="1"/>
</dbReference>
<evidence type="ECO:0000313" key="4">
    <source>
        <dbReference type="Proteomes" id="UP000594262"/>
    </source>
</evidence>
<dbReference type="InterPro" id="IPR002181">
    <property type="entry name" value="Fibrinogen_a/b/g_C_dom"/>
</dbReference>
<evidence type="ECO:0000256" key="1">
    <source>
        <dbReference type="SAM" id="Phobius"/>
    </source>
</evidence>
<dbReference type="GO" id="GO:0005615">
    <property type="term" value="C:extracellular space"/>
    <property type="evidence" value="ECO:0007669"/>
    <property type="project" value="TreeGrafter"/>
</dbReference>
<proteinExistence type="predicted"/>
<dbReference type="PANTHER" id="PTHR19143">
    <property type="entry name" value="FIBRINOGEN/TENASCIN/ANGIOPOEITIN"/>
    <property type="match status" value="1"/>
</dbReference>
<sequence length="380" mass="44782">VMFFPSYAVVVSKIVLSEPRKMNLFVIVLFSFTLALHLFILEATHYSIIALLGRPTSWEAEYRSEVDYDTCCQEMCRANESCKSYDQIWQPSRDIYECRFYNKNYQVLKAEGEKLELIPRVQYYSKMYKGLTGCLEWWEMAGARKKGEYPLEDGSMRWCFNFKSCQQVYDRSYLQSGEGWYEINVEGVMIRQLCKIYDEKGWTVFQKRLNPLKYQFHKKTWQQYTDGFKESEEDFWLGLTTLNLMTRSKENELTIGVQWKNGNWLGKELGEFNVDSEDQDFAMTAKNERLPNFDEFDSDITVNMASRSKFVTFDKDASQGKCMSKNMFDGQGTAGWMKKNGWCSNSDWMLYTNAKQPMRRTSSGQNQIYIGSFMMFREID</sequence>
<keyword evidence="1" id="KW-1133">Transmembrane helix</keyword>
<keyword evidence="1" id="KW-0472">Membrane</keyword>
<dbReference type="PANTHER" id="PTHR19143:SF462">
    <property type="entry name" value="APPLE DOMAIN-CONTAINING PROTEIN"/>
    <property type="match status" value="1"/>
</dbReference>
<dbReference type="InterPro" id="IPR036056">
    <property type="entry name" value="Fibrinogen-like_C"/>
</dbReference>
<dbReference type="SUPFAM" id="SSF56496">
    <property type="entry name" value="Fibrinogen C-terminal domain-like"/>
    <property type="match status" value="1"/>
</dbReference>
<accession>A0A7M5WZB3</accession>
<name>A0A7M5WZB3_9CNID</name>
<keyword evidence="4" id="KW-1185">Reference proteome</keyword>
<dbReference type="EnsemblMetazoa" id="CLYHEMT015330.1">
    <property type="protein sequence ID" value="CLYHEMP015330.1"/>
    <property type="gene ID" value="CLYHEMG015330"/>
</dbReference>
<dbReference type="SMART" id="SM00186">
    <property type="entry name" value="FBG"/>
    <property type="match status" value="1"/>
</dbReference>
<dbReference type="InterPro" id="IPR014716">
    <property type="entry name" value="Fibrinogen_a/b/g_C_1"/>
</dbReference>
<dbReference type="PROSITE" id="PS51406">
    <property type="entry name" value="FIBRINOGEN_C_2"/>
    <property type="match status" value="1"/>
</dbReference>
<dbReference type="OrthoDB" id="6275059at2759"/>
<dbReference type="Pfam" id="PF00147">
    <property type="entry name" value="Fibrinogen_C"/>
    <property type="match status" value="1"/>
</dbReference>
<reference evidence="3" key="1">
    <citation type="submission" date="2021-01" db="UniProtKB">
        <authorList>
            <consortium name="EnsemblMetazoa"/>
        </authorList>
    </citation>
    <scope>IDENTIFICATION</scope>
</reference>
<dbReference type="InterPro" id="IPR050373">
    <property type="entry name" value="Fibrinogen_C-term_domain"/>
</dbReference>
<protein>
    <recommendedName>
        <fullName evidence="2">Fibrinogen C-terminal domain-containing protein</fullName>
    </recommendedName>
</protein>
<dbReference type="Proteomes" id="UP000594262">
    <property type="component" value="Unplaced"/>
</dbReference>
<organism evidence="3 4">
    <name type="scientific">Clytia hemisphaerica</name>
    <dbReference type="NCBI Taxonomy" id="252671"/>
    <lineage>
        <taxon>Eukaryota</taxon>
        <taxon>Metazoa</taxon>
        <taxon>Cnidaria</taxon>
        <taxon>Hydrozoa</taxon>
        <taxon>Hydroidolina</taxon>
        <taxon>Leptothecata</taxon>
        <taxon>Obeliida</taxon>
        <taxon>Clytiidae</taxon>
        <taxon>Clytia</taxon>
    </lineage>
</organism>
<keyword evidence="1" id="KW-0812">Transmembrane</keyword>
<feature type="transmembrane region" description="Helical" evidence="1">
    <location>
        <begin position="22"/>
        <end position="41"/>
    </location>
</feature>
<dbReference type="AlphaFoldDB" id="A0A7M5WZB3"/>
<feature type="domain" description="Fibrinogen C-terminal" evidence="2">
    <location>
        <begin position="156"/>
        <end position="343"/>
    </location>
</feature>